<evidence type="ECO:0000313" key="2">
    <source>
        <dbReference type="EMBL" id="KAG0569228.1"/>
    </source>
</evidence>
<dbReference type="Gene3D" id="3.80.10.10">
    <property type="entry name" value="Ribonuclease Inhibitor"/>
    <property type="match status" value="2"/>
</dbReference>
<evidence type="ECO:0000313" key="3">
    <source>
        <dbReference type="Proteomes" id="UP000822688"/>
    </source>
</evidence>
<dbReference type="EMBL" id="CM026427">
    <property type="protein sequence ID" value="KAG0569228.1"/>
    <property type="molecule type" value="Genomic_DNA"/>
</dbReference>
<dbReference type="InterPro" id="IPR032675">
    <property type="entry name" value="LRR_dom_sf"/>
</dbReference>
<dbReference type="PANTHER" id="PTHR47186:SF60">
    <property type="entry name" value="NB-ARC DOMAIN-CONTAINING PROTEIN"/>
    <property type="match status" value="1"/>
</dbReference>
<accession>A0A8T0HFG4</accession>
<organism evidence="2 3">
    <name type="scientific">Ceratodon purpureus</name>
    <name type="common">Fire moss</name>
    <name type="synonym">Dicranum purpureum</name>
    <dbReference type="NCBI Taxonomy" id="3225"/>
    <lineage>
        <taxon>Eukaryota</taxon>
        <taxon>Viridiplantae</taxon>
        <taxon>Streptophyta</taxon>
        <taxon>Embryophyta</taxon>
        <taxon>Bryophyta</taxon>
        <taxon>Bryophytina</taxon>
        <taxon>Bryopsida</taxon>
        <taxon>Dicranidae</taxon>
        <taxon>Pseudoditrichales</taxon>
        <taxon>Ditrichaceae</taxon>
        <taxon>Ceratodon</taxon>
    </lineage>
</organism>
<dbReference type="Proteomes" id="UP000822688">
    <property type="component" value="Chromosome 6"/>
</dbReference>
<dbReference type="Pfam" id="PF25019">
    <property type="entry name" value="LRR_R13L1-DRL21"/>
    <property type="match status" value="1"/>
</dbReference>
<reference evidence="2 3" key="1">
    <citation type="submission" date="2020-06" db="EMBL/GenBank/DDBJ databases">
        <title>WGS assembly of Ceratodon purpureus strain R40.</title>
        <authorList>
            <person name="Carey S.B."/>
            <person name="Jenkins J."/>
            <person name="Shu S."/>
            <person name="Lovell J.T."/>
            <person name="Sreedasyam A."/>
            <person name="Maumus F."/>
            <person name="Tiley G.P."/>
            <person name="Fernandez-Pozo N."/>
            <person name="Barry K."/>
            <person name="Chen C."/>
            <person name="Wang M."/>
            <person name="Lipzen A."/>
            <person name="Daum C."/>
            <person name="Saski C.A."/>
            <person name="Payton A.C."/>
            <person name="Mcbreen J.C."/>
            <person name="Conrad R.E."/>
            <person name="Kollar L.M."/>
            <person name="Olsson S."/>
            <person name="Huttunen S."/>
            <person name="Landis J.B."/>
            <person name="Wickett N.J."/>
            <person name="Johnson M.G."/>
            <person name="Rensing S.A."/>
            <person name="Grimwood J."/>
            <person name="Schmutz J."/>
            <person name="Mcdaniel S.F."/>
        </authorList>
    </citation>
    <scope>NUCLEOTIDE SEQUENCE [LARGE SCALE GENOMIC DNA]</scope>
    <source>
        <strain evidence="2 3">R40</strain>
    </source>
</reference>
<proteinExistence type="predicted"/>
<evidence type="ECO:0000259" key="1">
    <source>
        <dbReference type="Pfam" id="PF25019"/>
    </source>
</evidence>
<keyword evidence="3" id="KW-1185">Reference proteome</keyword>
<dbReference type="InterPro" id="IPR056789">
    <property type="entry name" value="LRR_R13L1-DRL21"/>
</dbReference>
<name>A0A8T0HFG4_CERPU</name>
<comment type="caution">
    <text evidence="2">The sequence shown here is derived from an EMBL/GenBank/DDBJ whole genome shotgun (WGS) entry which is preliminary data.</text>
</comment>
<gene>
    <name evidence="2" type="ORF">KC19_6G075200</name>
</gene>
<dbReference type="AlphaFoldDB" id="A0A8T0HFG4"/>
<feature type="domain" description="R13L1/DRL21-like LRR repeat region" evidence="1">
    <location>
        <begin position="382"/>
        <end position="445"/>
    </location>
</feature>
<protein>
    <recommendedName>
        <fullName evidence="1">R13L1/DRL21-like LRR repeat region domain-containing protein</fullName>
    </recommendedName>
</protein>
<sequence>METLDNCMEMPELLEVNEARSRLTVDHAEDVLRQYLQRCYLCKDDDDGDDYSLELLGLQLEDDDDDAAAQGSVDTQNQAQEILEHPIFSVGRKRFHEHPIYSILKKSFEALSEEDQMLFMDAALFRSPYSSHHRSWNINTLDWMHMVHGGSVEDIKERVKGLEDIAVVQSFDEESGEIGIHELWHEFAVVESNQESSPWFYDIHEDSHRARRFSGWENLQRAFIWRRSKGKEELNFSLCSNLTSLTLGKVPDELDLSPLKCLKYLELHSHGGPRSARVFGLGFLERLVVLRWFQMVAISPCLEEIGLLRSLQVLQLQFLPWEKTGSSKLEMDFSRLSLLQTFCLSGDDWSSRTTWSRDEVEFLRDDGSLEGYGTYHVYGDAYMLAGFQKLQSLQKLDISGCTGIKALPGLEELVALTELQAARCFNLEELPNLQKLQRLQKLDISFCVSMRALPGLDALEALLELDAWGCVKLGEFPNLQKLQKLQRLDIFVCSTIKAVPGLDDLVSLLELRVDGCTNLEELPNLQKLQKLKKLDISECPLIKALPGLDYLVALEELRAFDCSNLAELPNMGKLTSLRVLNLKIPYFYEEYRLKYPSYFLEEDCDTSYLKIKPVSIKVVPGLEDLISLPKLTVDFRVFEGALDLCKLTKLTKVSLRGWSSQAAAGLASLPNLQVLKISYTDGLQLVEPAGISSLTGLRRLELNRCDFEDVSCLSSLMAFQHLQVKDHGDAQGGYLCLKKLLLSVLDLPSLRFTLYVDYGIHSSCWSHVCDELQRLQDRSLIVYKSKFDM</sequence>
<dbReference type="PANTHER" id="PTHR47186">
    <property type="entry name" value="LEUCINE-RICH REPEAT-CONTAINING PROTEIN 57"/>
    <property type="match status" value="1"/>
</dbReference>
<dbReference type="SUPFAM" id="SSF52058">
    <property type="entry name" value="L domain-like"/>
    <property type="match status" value="2"/>
</dbReference>